<dbReference type="SUPFAM" id="SSF52833">
    <property type="entry name" value="Thioredoxin-like"/>
    <property type="match status" value="1"/>
</dbReference>
<evidence type="ECO:0000313" key="4">
    <source>
        <dbReference type="Proteomes" id="UP000004980"/>
    </source>
</evidence>
<dbReference type="Gene3D" id="3.40.30.20">
    <property type="match status" value="1"/>
</dbReference>
<protein>
    <submittedName>
        <fullName evidence="3">Phenol 2-monooxygenase</fullName>
        <ecNumber evidence="3">1.14.13.7</ecNumber>
    </submittedName>
</protein>
<feature type="domain" description="Phenol hydroxylase-like C-terminal dimerisation" evidence="2">
    <location>
        <begin position="26"/>
        <end position="74"/>
    </location>
</feature>
<accession>A0ABN0FU95</accession>
<name>A0ABN0FU95_9BURK</name>
<evidence type="ECO:0000313" key="3">
    <source>
        <dbReference type="EMBL" id="EIN02344.1"/>
    </source>
</evidence>
<gene>
    <name evidence="3" type="ORF">WQE_04397</name>
</gene>
<keyword evidence="4" id="KW-1185">Reference proteome</keyword>
<proteinExistence type="predicted"/>
<dbReference type="EMBL" id="AKAU01000030">
    <property type="protein sequence ID" value="EIN02344.1"/>
    <property type="molecule type" value="Genomic_DNA"/>
</dbReference>
<evidence type="ECO:0000256" key="1">
    <source>
        <dbReference type="ARBA" id="ARBA00023002"/>
    </source>
</evidence>
<dbReference type="GO" id="GO:0018662">
    <property type="term" value="F:phenol 2-monooxygenase activity"/>
    <property type="evidence" value="ECO:0007669"/>
    <property type="project" value="UniProtKB-EC"/>
</dbReference>
<evidence type="ECO:0000259" key="2">
    <source>
        <dbReference type="Pfam" id="PF07976"/>
    </source>
</evidence>
<comment type="caution">
    <text evidence="3">The sequence shown here is derived from an EMBL/GenBank/DDBJ whole genome shotgun (WGS) entry which is preliminary data.</text>
</comment>
<dbReference type="InterPro" id="IPR038220">
    <property type="entry name" value="PHOX_C_sf"/>
</dbReference>
<dbReference type="InterPro" id="IPR012941">
    <property type="entry name" value="Phe_hydrox_C_dim_dom"/>
</dbReference>
<organism evidence="3 4">
    <name type="scientific">Paraburkholderia hospita</name>
    <dbReference type="NCBI Taxonomy" id="169430"/>
    <lineage>
        <taxon>Bacteria</taxon>
        <taxon>Pseudomonadati</taxon>
        <taxon>Pseudomonadota</taxon>
        <taxon>Betaproteobacteria</taxon>
        <taxon>Burkholderiales</taxon>
        <taxon>Burkholderiaceae</taxon>
        <taxon>Paraburkholderia</taxon>
    </lineage>
</organism>
<dbReference type="Pfam" id="PF07976">
    <property type="entry name" value="Phe_hydrox_dim"/>
    <property type="match status" value="1"/>
</dbReference>
<sequence>MLLDDLHASLLLRRTIQPDRPREGVWENASTDIFDERDIDRERGALVVVRPDQYVAHVLPLDAYAESDAFLRPIFRTDPVLETARKCQPKSIALTGFPDSPAALSAVLDSGTWR</sequence>
<dbReference type="EC" id="1.14.13.7" evidence="3"/>
<dbReference type="Proteomes" id="UP000004980">
    <property type="component" value="Unassembled WGS sequence"/>
</dbReference>
<reference evidence="3 4" key="1">
    <citation type="journal article" date="2012" name="J. Bacteriol.">
        <title>Draft Genome Sequence of the Soil Bacterium Burkholderia terrae Strain BS001, Which Interacts with Fungal Surface Structures.</title>
        <authorList>
            <person name="Nazir R."/>
            <person name="Hansen M.A."/>
            <person name="Sorensen S."/>
            <person name="van Elsas J.D."/>
        </authorList>
    </citation>
    <scope>NUCLEOTIDE SEQUENCE [LARGE SCALE GENOMIC DNA]</scope>
    <source>
        <strain evidence="3 4">BS001</strain>
    </source>
</reference>
<dbReference type="InterPro" id="IPR036249">
    <property type="entry name" value="Thioredoxin-like_sf"/>
</dbReference>
<keyword evidence="1 3" id="KW-0560">Oxidoreductase</keyword>